<dbReference type="EMBL" id="FNTB01000001">
    <property type="protein sequence ID" value="SEC60704.1"/>
    <property type="molecule type" value="Genomic_DNA"/>
</dbReference>
<accession>A0A1H4TXF4</accession>
<evidence type="ECO:0000313" key="3">
    <source>
        <dbReference type="Proteomes" id="UP000183038"/>
    </source>
</evidence>
<dbReference type="OrthoDB" id="997414at2"/>
<proteinExistence type="predicted"/>
<evidence type="ECO:0000313" key="2">
    <source>
        <dbReference type="EMBL" id="SEC60704.1"/>
    </source>
</evidence>
<keyword evidence="1" id="KW-0732">Signal</keyword>
<gene>
    <name evidence="2" type="ORF">SAMN05192540_3598</name>
</gene>
<reference evidence="2 3" key="1">
    <citation type="submission" date="2016-10" db="EMBL/GenBank/DDBJ databases">
        <authorList>
            <person name="de Groot N.N."/>
        </authorList>
    </citation>
    <scope>NUCLEOTIDE SEQUENCE [LARGE SCALE GENOMIC DNA]</scope>
    <source>
        <strain evidence="2 3">MAR_2009_71</strain>
    </source>
</reference>
<evidence type="ECO:0000256" key="1">
    <source>
        <dbReference type="SAM" id="SignalP"/>
    </source>
</evidence>
<organism evidence="2 3">
    <name type="scientific">Maribacter dokdonensis</name>
    <dbReference type="NCBI Taxonomy" id="320912"/>
    <lineage>
        <taxon>Bacteria</taxon>
        <taxon>Pseudomonadati</taxon>
        <taxon>Bacteroidota</taxon>
        <taxon>Flavobacteriia</taxon>
        <taxon>Flavobacteriales</taxon>
        <taxon>Flavobacteriaceae</taxon>
        <taxon>Maribacter</taxon>
    </lineage>
</organism>
<evidence type="ECO:0008006" key="4">
    <source>
        <dbReference type="Google" id="ProtNLM"/>
    </source>
</evidence>
<feature type="signal peptide" evidence="1">
    <location>
        <begin position="1"/>
        <end position="18"/>
    </location>
</feature>
<dbReference type="RefSeq" id="WP_139254425.1">
    <property type="nucleotide sequence ID" value="NZ_FNTB01000001.1"/>
</dbReference>
<name>A0A1H4TXF4_9FLAO</name>
<sequence>MRYLIIAVLILISYSLKAQNANLKTETIHVNYVKLPSTPILDKSLQTYSIDIRCSDLVEKAYSTNALKDDIVLQGFEKINDNGSVQIQIQINDVIIEKVEFAKTEEIEKNDEGKVISSKSFYTPIITFKTSAAYKIIDLKGESKLFNLSEGEKLNTSLKYSTLAKAEDYVSNNLTELKNRFYKEIVDLIKSRVSYKINDLYGYKPISTNVDMEVIGAKKHPDFQGHQKNYLKIKELFKTMKFNLPVDVILGETKPVIEYYKSLINKYTDPKKAKEKKIRYASYYNIAQLYYYLDLPDESIVYANSLIENGVSKGKGKRLVEKATELKARLNANKINSRHFEVFTTDITTHNIDEQKNSQVVEPEIIVDNRFVLTDNIEADNALLQKTANMLLDYFVVATAYTSNYPLVIDTIVDENTGRLIENVLLEPDYGKAFTSIKYQYADNKLNLINISDADVLLSWNNRSLTHIGGEDSSINAAVSYANNGNTIIFKNVKIGYHKVAACELNYIDGKIVNGKLISQTGKLWEEVTFTYDENKITHRHLNEKVDVRSAIESVEKIGDSELKTKHTSIGTGSSREVSFFYREDGKISGIKSHSLPLGVKRDVKRLYKADTLIQTITLEFKKDSLVEKTIDNAVNLSKSSTAVEDYKWRVGKYRFNEKDELVYEARNMKYREKVNGIWSPWQQIRY</sequence>
<dbReference type="Proteomes" id="UP000183038">
    <property type="component" value="Unassembled WGS sequence"/>
</dbReference>
<feature type="chain" id="PRO_5010220110" description="YD repeat-containing protein" evidence="1">
    <location>
        <begin position="19"/>
        <end position="687"/>
    </location>
</feature>
<protein>
    <recommendedName>
        <fullName evidence="4">YD repeat-containing protein</fullName>
    </recommendedName>
</protein>
<dbReference type="AlphaFoldDB" id="A0A1H4TXF4"/>